<evidence type="ECO:0000313" key="1">
    <source>
        <dbReference type="EMBL" id="KIO25130.1"/>
    </source>
</evidence>
<accession>A0A0C3Q6S1</accession>
<dbReference type="HOGENOM" id="CLU_1457858_0_0_1"/>
<dbReference type="AlphaFoldDB" id="A0A0C3Q6S1"/>
<gene>
    <name evidence="1" type="ORF">M407DRAFT_25563</name>
</gene>
<proteinExistence type="predicted"/>
<dbReference type="EMBL" id="KN823048">
    <property type="protein sequence ID" value="KIO25130.1"/>
    <property type="molecule type" value="Genomic_DNA"/>
</dbReference>
<feature type="non-terminal residue" evidence="1">
    <location>
        <position position="186"/>
    </location>
</feature>
<dbReference type="Proteomes" id="UP000054248">
    <property type="component" value="Unassembled WGS sequence"/>
</dbReference>
<evidence type="ECO:0000313" key="2">
    <source>
        <dbReference type="Proteomes" id="UP000054248"/>
    </source>
</evidence>
<keyword evidence="2" id="KW-1185">Reference proteome</keyword>
<sequence length="186" mass="20361">MVAKRSNLVATAEWEPQNDLTRREYQAPRRRISGGANQVPFDTYSVAEPESHPHSTSISSLRSHQKSMLQECFSDCSSSVYSGTSSTARGIGDVEFAAPAANDAPFQTASRLKTTATYHTPDGATITFPLYAAHQLVCFSNPEDTQAVLGELLDLTARGEISDEWITGLVLYPPFLKAVFRLMDTV</sequence>
<organism evidence="1 2">
    <name type="scientific">Tulasnella calospora MUT 4182</name>
    <dbReference type="NCBI Taxonomy" id="1051891"/>
    <lineage>
        <taxon>Eukaryota</taxon>
        <taxon>Fungi</taxon>
        <taxon>Dikarya</taxon>
        <taxon>Basidiomycota</taxon>
        <taxon>Agaricomycotina</taxon>
        <taxon>Agaricomycetes</taxon>
        <taxon>Cantharellales</taxon>
        <taxon>Tulasnellaceae</taxon>
        <taxon>Tulasnella</taxon>
    </lineage>
</organism>
<name>A0A0C3Q6S1_9AGAM</name>
<reference evidence="2" key="2">
    <citation type="submission" date="2015-01" db="EMBL/GenBank/DDBJ databases">
        <title>Evolutionary Origins and Diversification of the Mycorrhizal Mutualists.</title>
        <authorList>
            <consortium name="DOE Joint Genome Institute"/>
            <consortium name="Mycorrhizal Genomics Consortium"/>
            <person name="Kohler A."/>
            <person name="Kuo A."/>
            <person name="Nagy L.G."/>
            <person name="Floudas D."/>
            <person name="Copeland A."/>
            <person name="Barry K.W."/>
            <person name="Cichocki N."/>
            <person name="Veneault-Fourrey C."/>
            <person name="LaButti K."/>
            <person name="Lindquist E.A."/>
            <person name="Lipzen A."/>
            <person name="Lundell T."/>
            <person name="Morin E."/>
            <person name="Murat C."/>
            <person name="Riley R."/>
            <person name="Ohm R."/>
            <person name="Sun H."/>
            <person name="Tunlid A."/>
            <person name="Henrissat B."/>
            <person name="Grigoriev I.V."/>
            <person name="Hibbett D.S."/>
            <person name="Martin F."/>
        </authorList>
    </citation>
    <scope>NUCLEOTIDE SEQUENCE [LARGE SCALE GENOMIC DNA]</scope>
    <source>
        <strain evidence="2">MUT 4182</strain>
    </source>
</reference>
<reference evidence="1 2" key="1">
    <citation type="submission" date="2014-04" db="EMBL/GenBank/DDBJ databases">
        <authorList>
            <consortium name="DOE Joint Genome Institute"/>
            <person name="Kuo A."/>
            <person name="Girlanda M."/>
            <person name="Perotto S."/>
            <person name="Kohler A."/>
            <person name="Nagy L.G."/>
            <person name="Floudas D."/>
            <person name="Copeland A."/>
            <person name="Barry K.W."/>
            <person name="Cichocki N."/>
            <person name="Veneault-Fourrey C."/>
            <person name="LaButti K."/>
            <person name="Lindquist E.A."/>
            <person name="Lipzen A."/>
            <person name="Lundell T."/>
            <person name="Morin E."/>
            <person name="Murat C."/>
            <person name="Sun H."/>
            <person name="Tunlid A."/>
            <person name="Henrissat B."/>
            <person name="Grigoriev I.V."/>
            <person name="Hibbett D.S."/>
            <person name="Martin F."/>
            <person name="Nordberg H.P."/>
            <person name="Cantor M.N."/>
            <person name="Hua S.X."/>
        </authorList>
    </citation>
    <scope>NUCLEOTIDE SEQUENCE [LARGE SCALE GENOMIC DNA]</scope>
    <source>
        <strain evidence="1 2">MUT 4182</strain>
    </source>
</reference>
<protein>
    <submittedName>
        <fullName evidence="1">Uncharacterized protein</fullName>
    </submittedName>
</protein>